<feature type="non-terminal residue" evidence="2">
    <location>
        <position position="1"/>
    </location>
</feature>
<dbReference type="InterPro" id="IPR012337">
    <property type="entry name" value="RNaseH-like_sf"/>
</dbReference>
<name>A0A167TPJ5_9AGAM</name>
<evidence type="ECO:0000313" key="2">
    <source>
        <dbReference type="EMBL" id="KZP03150.1"/>
    </source>
</evidence>
<proteinExistence type="predicted"/>
<sequence>VTKHITKWEDCDWLDIKYSKLWQYLAYLLRSRRAVTKFKWVKGHDGDEGNEMADELAEIGANLPEETELKLHIPLNFRIEGAKLQTLTQAQAYGLIMRQKAQTPGGKSDATRNNLADAKDEIERVTGLRPTTEQIWMGMKNPIDSKICDFLWRLTHNRVKTGAFWKHVKDQTDRQYCSCREVESPTHIMLQCTTNGTPELWQQIEDVWKNTTITPWIPPSMGIIRGIGAIRLMDDGKALTNDTKRYKIFITEAIWTLWKCRNERHMADIQHQNKDPFKTWTKSLNRRIQTEYDMI</sequence>
<dbReference type="EMBL" id="KV418150">
    <property type="protein sequence ID" value="KZP03150.1"/>
    <property type="molecule type" value="Genomic_DNA"/>
</dbReference>
<dbReference type="Gene3D" id="3.30.420.10">
    <property type="entry name" value="Ribonuclease H-like superfamily/Ribonuclease H"/>
    <property type="match status" value="1"/>
</dbReference>
<feature type="non-terminal residue" evidence="2">
    <location>
        <position position="295"/>
    </location>
</feature>
<dbReference type="OrthoDB" id="2752996at2759"/>
<dbReference type="GO" id="GO:0003676">
    <property type="term" value="F:nucleic acid binding"/>
    <property type="evidence" value="ECO:0007669"/>
    <property type="project" value="InterPro"/>
</dbReference>
<dbReference type="AlphaFoldDB" id="A0A167TPJ5"/>
<dbReference type="Proteomes" id="UP000076532">
    <property type="component" value="Unassembled WGS sequence"/>
</dbReference>
<accession>A0A167TPJ5</accession>
<evidence type="ECO:0000313" key="3">
    <source>
        <dbReference type="Proteomes" id="UP000076532"/>
    </source>
</evidence>
<dbReference type="InterPro" id="IPR036397">
    <property type="entry name" value="RNaseH_sf"/>
</dbReference>
<dbReference type="Pfam" id="PF00075">
    <property type="entry name" value="RNase_H"/>
    <property type="match status" value="1"/>
</dbReference>
<dbReference type="PROSITE" id="PS50879">
    <property type="entry name" value="RNASE_H_1"/>
    <property type="match status" value="1"/>
</dbReference>
<keyword evidence="3" id="KW-1185">Reference proteome</keyword>
<reference evidence="2 3" key="1">
    <citation type="journal article" date="2016" name="Mol. Biol. Evol.">
        <title>Comparative Genomics of Early-Diverging Mushroom-Forming Fungi Provides Insights into the Origins of Lignocellulose Decay Capabilities.</title>
        <authorList>
            <person name="Nagy L.G."/>
            <person name="Riley R."/>
            <person name="Tritt A."/>
            <person name="Adam C."/>
            <person name="Daum C."/>
            <person name="Floudas D."/>
            <person name="Sun H."/>
            <person name="Yadav J.S."/>
            <person name="Pangilinan J."/>
            <person name="Larsson K.H."/>
            <person name="Matsuura K."/>
            <person name="Barry K."/>
            <person name="Labutti K."/>
            <person name="Kuo R."/>
            <person name="Ohm R.A."/>
            <person name="Bhattacharya S.S."/>
            <person name="Shirouzu T."/>
            <person name="Yoshinaga Y."/>
            <person name="Martin F.M."/>
            <person name="Grigoriev I.V."/>
            <person name="Hibbett D.S."/>
        </authorList>
    </citation>
    <scope>NUCLEOTIDE SEQUENCE [LARGE SCALE GENOMIC DNA]</scope>
    <source>
        <strain evidence="2 3">CBS 109695</strain>
    </source>
</reference>
<dbReference type="GO" id="GO:0004523">
    <property type="term" value="F:RNA-DNA hybrid ribonuclease activity"/>
    <property type="evidence" value="ECO:0007669"/>
    <property type="project" value="InterPro"/>
</dbReference>
<dbReference type="InterPro" id="IPR002156">
    <property type="entry name" value="RNaseH_domain"/>
</dbReference>
<feature type="domain" description="RNase H type-1" evidence="1">
    <location>
        <begin position="1"/>
        <end position="62"/>
    </location>
</feature>
<organism evidence="2 3">
    <name type="scientific">Athelia psychrophila</name>
    <dbReference type="NCBI Taxonomy" id="1759441"/>
    <lineage>
        <taxon>Eukaryota</taxon>
        <taxon>Fungi</taxon>
        <taxon>Dikarya</taxon>
        <taxon>Basidiomycota</taxon>
        <taxon>Agaricomycotina</taxon>
        <taxon>Agaricomycetes</taxon>
        <taxon>Agaricomycetidae</taxon>
        <taxon>Atheliales</taxon>
        <taxon>Atheliaceae</taxon>
        <taxon>Athelia</taxon>
    </lineage>
</organism>
<evidence type="ECO:0000259" key="1">
    <source>
        <dbReference type="PROSITE" id="PS50879"/>
    </source>
</evidence>
<protein>
    <recommendedName>
        <fullName evidence="1">RNase H type-1 domain-containing protein</fullName>
    </recommendedName>
</protein>
<dbReference type="SUPFAM" id="SSF53098">
    <property type="entry name" value="Ribonuclease H-like"/>
    <property type="match status" value="1"/>
</dbReference>
<gene>
    <name evidence="2" type="ORF">FIBSPDRAFT_676898</name>
</gene>